<gene>
    <name evidence="2" type="ORF">BJ508DRAFT_306368</name>
</gene>
<feature type="compositionally biased region" description="Basic and acidic residues" evidence="1">
    <location>
        <begin position="143"/>
        <end position="156"/>
    </location>
</feature>
<accession>A0A3N4I621</accession>
<dbReference type="EMBL" id="ML119678">
    <property type="protein sequence ID" value="RPA81533.1"/>
    <property type="molecule type" value="Genomic_DNA"/>
</dbReference>
<sequence>MMHHPNPPYYQKARNPASKQAPLAPVFSVNTMAPVAPMFASQSPPTSTPHASFPSPPNITSQPQSISNWAFNAPLEASRNTISAAIQTSPTMSDHPLDLEALKLLQQATETISQLRHALSQATAPKSIPTSKSPVGGLATPRDTPEREHFEEQQPVWRDDINLVATLSVMPGPESVGWKAAKVFNSPLGEKGGSGMLTPEPEPRVPKERRRSRKPSRERSRGFEPYPQVVGSGKATSTTPKSLKSIKSERPKPTSLPKSSSQLPSSTAATTTIPSIKPTPKPFPNLSKAPAPQPLARNIFLPVRRGRPPKSTPTLTSTPLNLRRNAISKPPKHCSTCRGPYSFFCKNHLPKFCKREKNHGLMFRSEAEKMWKRRV</sequence>
<dbReference type="Proteomes" id="UP000275078">
    <property type="component" value="Unassembled WGS sequence"/>
</dbReference>
<protein>
    <submittedName>
        <fullName evidence="2">Uncharacterized protein</fullName>
    </submittedName>
</protein>
<name>A0A3N4I621_ASCIM</name>
<feature type="compositionally biased region" description="Polar residues" evidence="1">
    <location>
        <begin position="120"/>
        <end position="133"/>
    </location>
</feature>
<evidence type="ECO:0000313" key="3">
    <source>
        <dbReference type="Proteomes" id="UP000275078"/>
    </source>
</evidence>
<dbReference type="AlphaFoldDB" id="A0A3N4I621"/>
<feature type="region of interest" description="Disordered" evidence="1">
    <location>
        <begin position="187"/>
        <end position="293"/>
    </location>
</feature>
<feature type="region of interest" description="Disordered" evidence="1">
    <location>
        <begin position="120"/>
        <end position="156"/>
    </location>
</feature>
<feature type="compositionally biased region" description="Polar residues" evidence="1">
    <location>
        <begin position="40"/>
        <end position="50"/>
    </location>
</feature>
<organism evidence="2 3">
    <name type="scientific">Ascobolus immersus RN42</name>
    <dbReference type="NCBI Taxonomy" id="1160509"/>
    <lineage>
        <taxon>Eukaryota</taxon>
        <taxon>Fungi</taxon>
        <taxon>Dikarya</taxon>
        <taxon>Ascomycota</taxon>
        <taxon>Pezizomycotina</taxon>
        <taxon>Pezizomycetes</taxon>
        <taxon>Pezizales</taxon>
        <taxon>Ascobolaceae</taxon>
        <taxon>Ascobolus</taxon>
    </lineage>
</organism>
<feature type="region of interest" description="Disordered" evidence="1">
    <location>
        <begin position="37"/>
        <end position="65"/>
    </location>
</feature>
<proteinExistence type="predicted"/>
<keyword evidence="3" id="KW-1185">Reference proteome</keyword>
<reference evidence="2 3" key="1">
    <citation type="journal article" date="2018" name="Nat. Ecol. Evol.">
        <title>Pezizomycetes genomes reveal the molecular basis of ectomycorrhizal truffle lifestyle.</title>
        <authorList>
            <person name="Murat C."/>
            <person name="Payen T."/>
            <person name="Noel B."/>
            <person name="Kuo A."/>
            <person name="Morin E."/>
            <person name="Chen J."/>
            <person name="Kohler A."/>
            <person name="Krizsan K."/>
            <person name="Balestrini R."/>
            <person name="Da Silva C."/>
            <person name="Montanini B."/>
            <person name="Hainaut M."/>
            <person name="Levati E."/>
            <person name="Barry K.W."/>
            <person name="Belfiori B."/>
            <person name="Cichocki N."/>
            <person name="Clum A."/>
            <person name="Dockter R.B."/>
            <person name="Fauchery L."/>
            <person name="Guy J."/>
            <person name="Iotti M."/>
            <person name="Le Tacon F."/>
            <person name="Lindquist E.A."/>
            <person name="Lipzen A."/>
            <person name="Malagnac F."/>
            <person name="Mello A."/>
            <person name="Molinier V."/>
            <person name="Miyauchi S."/>
            <person name="Poulain J."/>
            <person name="Riccioni C."/>
            <person name="Rubini A."/>
            <person name="Sitrit Y."/>
            <person name="Splivallo R."/>
            <person name="Traeger S."/>
            <person name="Wang M."/>
            <person name="Zifcakova L."/>
            <person name="Wipf D."/>
            <person name="Zambonelli A."/>
            <person name="Paolocci F."/>
            <person name="Nowrousian M."/>
            <person name="Ottonello S."/>
            <person name="Baldrian P."/>
            <person name="Spatafora J.W."/>
            <person name="Henrissat B."/>
            <person name="Nagy L.G."/>
            <person name="Aury J.M."/>
            <person name="Wincker P."/>
            <person name="Grigoriev I.V."/>
            <person name="Bonfante P."/>
            <person name="Martin F.M."/>
        </authorList>
    </citation>
    <scope>NUCLEOTIDE SEQUENCE [LARGE SCALE GENOMIC DNA]</scope>
    <source>
        <strain evidence="2 3">RN42</strain>
    </source>
</reference>
<evidence type="ECO:0000313" key="2">
    <source>
        <dbReference type="EMBL" id="RPA81533.1"/>
    </source>
</evidence>
<feature type="compositionally biased region" description="Low complexity" evidence="1">
    <location>
        <begin position="253"/>
        <end position="276"/>
    </location>
</feature>
<feature type="region of interest" description="Disordered" evidence="1">
    <location>
        <begin position="1"/>
        <end position="22"/>
    </location>
</feature>
<evidence type="ECO:0000256" key="1">
    <source>
        <dbReference type="SAM" id="MobiDB-lite"/>
    </source>
</evidence>